<evidence type="ECO:0000256" key="8">
    <source>
        <dbReference type="SAM" id="SignalP"/>
    </source>
</evidence>
<evidence type="ECO:0000259" key="9">
    <source>
        <dbReference type="Pfam" id="PF05433"/>
    </source>
</evidence>
<dbReference type="Pfam" id="PF05433">
    <property type="entry name" value="Rick_17kDa_Anti"/>
    <property type="match status" value="1"/>
</dbReference>
<dbReference type="PANTHER" id="PTHR35603">
    <property type="match status" value="1"/>
</dbReference>
<protein>
    <recommendedName>
        <fullName evidence="3">17 kDa surface antigen</fullName>
    </recommendedName>
</protein>
<evidence type="ECO:0000313" key="12">
    <source>
        <dbReference type="Proteomes" id="UP000199412"/>
    </source>
</evidence>
<dbReference type="PIRSF" id="PIRSF002721">
    <property type="entry name" value="Surface_antigen_Rickettsia"/>
    <property type="match status" value="1"/>
</dbReference>
<accession>A0A1G6XUR3</accession>
<dbReference type="Proteomes" id="UP000199412">
    <property type="component" value="Unassembled WGS sequence"/>
</dbReference>
<evidence type="ECO:0000256" key="2">
    <source>
        <dbReference type="ARBA" id="ARBA00008681"/>
    </source>
</evidence>
<dbReference type="InterPro" id="IPR051407">
    <property type="entry name" value="Bact_OM_lipoprot/Surf_antigen"/>
</dbReference>
<comment type="similarity">
    <text evidence="2">Belongs to the rickettsiale 17 kDa surface antigen family.</text>
</comment>
<dbReference type="Pfam" id="PF16998">
    <property type="entry name" value="17kDa_Anti_2"/>
    <property type="match status" value="1"/>
</dbReference>
<evidence type="ECO:0000256" key="6">
    <source>
        <dbReference type="ARBA" id="ARBA00023139"/>
    </source>
</evidence>
<gene>
    <name evidence="11" type="ORF">SAMN05421720_101615</name>
</gene>
<dbReference type="AlphaFoldDB" id="A0A1G6XUR3"/>
<sequence length="165" mass="17190">MHTFAKRTTSLALAAALLGGPALTACQSVQNNPKQTAGTVGGAALGGLLGSQFGGSTEWKMAATGLGVLLGAMVGGEVGRSLDETDRMRMQQASQQAYAAPVGQTIAWNNPQSGNYGTFTPVRDGYTNTGQYCRQFRTTVTIDGRLEEATGTACQQPDGTWKVVN</sequence>
<dbReference type="EMBL" id="FNAP01000001">
    <property type="protein sequence ID" value="SDD81155.1"/>
    <property type="molecule type" value="Genomic_DNA"/>
</dbReference>
<feature type="domain" description="Surface antigen" evidence="10">
    <location>
        <begin position="102"/>
        <end position="165"/>
    </location>
</feature>
<feature type="chain" id="PRO_5011449270" description="17 kDa surface antigen" evidence="8">
    <location>
        <begin position="25"/>
        <end position="165"/>
    </location>
</feature>
<dbReference type="InterPro" id="IPR016364">
    <property type="entry name" value="Surface_antigen_Rickettsia"/>
</dbReference>
<dbReference type="STRING" id="69960.SAMN05421720_101615"/>
<keyword evidence="12" id="KW-1185">Reference proteome</keyword>
<reference evidence="11 12" key="1">
    <citation type="submission" date="2016-10" db="EMBL/GenBank/DDBJ databases">
        <authorList>
            <person name="de Groot N.N."/>
        </authorList>
    </citation>
    <scope>NUCLEOTIDE SEQUENCE [LARGE SCALE GENOMIC DNA]</scope>
    <source>
        <strain evidence="11 12">ATCC 700224</strain>
    </source>
</reference>
<evidence type="ECO:0000256" key="7">
    <source>
        <dbReference type="ARBA" id="ARBA00023288"/>
    </source>
</evidence>
<keyword evidence="4 8" id="KW-0732">Signal</keyword>
<feature type="domain" description="Glycine zipper 2TM" evidence="9">
    <location>
        <begin position="37"/>
        <end position="79"/>
    </location>
</feature>
<dbReference type="InterPro" id="IPR032635">
    <property type="entry name" value="Anti_2"/>
</dbReference>
<dbReference type="InterPro" id="IPR008816">
    <property type="entry name" value="Gly_zipper_2TM_dom"/>
</dbReference>
<feature type="signal peptide" evidence="8">
    <location>
        <begin position="1"/>
        <end position="24"/>
    </location>
</feature>
<keyword evidence="6" id="KW-0564">Palmitate</keyword>
<evidence type="ECO:0000256" key="4">
    <source>
        <dbReference type="ARBA" id="ARBA00022729"/>
    </source>
</evidence>
<evidence type="ECO:0000259" key="10">
    <source>
        <dbReference type="Pfam" id="PF16998"/>
    </source>
</evidence>
<dbReference type="PANTHER" id="PTHR35603:SF2">
    <property type="entry name" value="OUTER MEMBRANE LIPOPROTEIN"/>
    <property type="match status" value="1"/>
</dbReference>
<dbReference type="GO" id="GO:0009279">
    <property type="term" value="C:cell outer membrane"/>
    <property type="evidence" value="ECO:0007669"/>
    <property type="project" value="UniProtKB-SubCell"/>
</dbReference>
<comment type="subcellular location">
    <subcellularLocation>
        <location evidence="1">Cell outer membrane</location>
        <topology evidence="1">Lipid-anchor</topology>
    </subcellularLocation>
</comment>
<dbReference type="OrthoDB" id="5402098at2"/>
<evidence type="ECO:0000256" key="5">
    <source>
        <dbReference type="ARBA" id="ARBA00023136"/>
    </source>
</evidence>
<name>A0A1G6XUR3_9PROT</name>
<keyword evidence="5" id="KW-0472">Membrane</keyword>
<evidence type="ECO:0000313" key="11">
    <source>
        <dbReference type="EMBL" id="SDD81155.1"/>
    </source>
</evidence>
<dbReference type="PROSITE" id="PS51257">
    <property type="entry name" value="PROKAR_LIPOPROTEIN"/>
    <property type="match status" value="1"/>
</dbReference>
<evidence type="ECO:0000256" key="1">
    <source>
        <dbReference type="ARBA" id="ARBA00004459"/>
    </source>
</evidence>
<evidence type="ECO:0000256" key="3">
    <source>
        <dbReference type="ARBA" id="ARBA00015281"/>
    </source>
</evidence>
<proteinExistence type="inferred from homology"/>
<dbReference type="RefSeq" id="WP_092781815.1">
    <property type="nucleotide sequence ID" value="NZ_FNAP01000001.1"/>
</dbReference>
<organism evidence="11 12">
    <name type="scientific">Rhodospira trueperi</name>
    <dbReference type="NCBI Taxonomy" id="69960"/>
    <lineage>
        <taxon>Bacteria</taxon>
        <taxon>Pseudomonadati</taxon>
        <taxon>Pseudomonadota</taxon>
        <taxon>Alphaproteobacteria</taxon>
        <taxon>Rhodospirillales</taxon>
        <taxon>Rhodospirillaceae</taxon>
        <taxon>Rhodospira</taxon>
    </lineage>
</organism>
<keyword evidence="7" id="KW-0449">Lipoprotein</keyword>